<name>A0ACC3D940_9PEZI</name>
<evidence type="ECO:0000313" key="1">
    <source>
        <dbReference type="EMBL" id="KAK3063796.1"/>
    </source>
</evidence>
<keyword evidence="2" id="KW-1185">Reference proteome</keyword>
<dbReference type="Proteomes" id="UP001186974">
    <property type="component" value="Unassembled WGS sequence"/>
</dbReference>
<evidence type="ECO:0000313" key="2">
    <source>
        <dbReference type="Proteomes" id="UP001186974"/>
    </source>
</evidence>
<dbReference type="EMBL" id="JAWDJW010006717">
    <property type="protein sequence ID" value="KAK3063796.1"/>
    <property type="molecule type" value="Genomic_DNA"/>
</dbReference>
<reference evidence="1" key="1">
    <citation type="submission" date="2024-09" db="EMBL/GenBank/DDBJ databases">
        <title>Black Yeasts Isolated from many extreme environments.</title>
        <authorList>
            <person name="Coleine C."/>
            <person name="Stajich J.E."/>
            <person name="Selbmann L."/>
        </authorList>
    </citation>
    <scope>NUCLEOTIDE SEQUENCE</scope>
    <source>
        <strain evidence="1">CCFEE 5737</strain>
    </source>
</reference>
<sequence length="295" mass="32803">MEYAPFDLFAIVMTGKMSREEVTCATLQVLSGVTYLHSMGLAHRDLKLDNVVVNEHGIMKIIDFGSAAVFRYPFENDVVLASGIVGSDPYLAPEVYDMPKYDPQPTDIWSLAIMFCCMTLRRFPWKAPRLSDNSYKLFVTPPDESEDSRRYSTAQSKSEPVSRTGSGGTESTSTGHHHHHHHSEAKSDPSTNANGQNGTAAPAPSTQISTNQQQQQVIKGPWRLLRLLPRESRHIVGRMLEVDPRKRATLEEILADKWVVDSPVCRQEEGKVIRAGSHEHTLEPGTGPTPTPSKK</sequence>
<proteinExistence type="predicted"/>
<accession>A0ACC3D940</accession>
<gene>
    <name evidence="1" type="ORF">LTS18_012686</name>
</gene>
<protein>
    <submittedName>
        <fullName evidence="1">Uncharacterized protein</fullName>
    </submittedName>
</protein>
<comment type="caution">
    <text evidence="1">The sequence shown here is derived from an EMBL/GenBank/DDBJ whole genome shotgun (WGS) entry which is preliminary data.</text>
</comment>
<organism evidence="1 2">
    <name type="scientific">Coniosporium uncinatum</name>
    <dbReference type="NCBI Taxonomy" id="93489"/>
    <lineage>
        <taxon>Eukaryota</taxon>
        <taxon>Fungi</taxon>
        <taxon>Dikarya</taxon>
        <taxon>Ascomycota</taxon>
        <taxon>Pezizomycotina</taxon>
        <taxon>Dothideomycetes</taxon>
        <taxon>Dothideomycetes incertae sedis</taxon>
        <taxon>Coniosporium</taxon>
    </lineage>
</organism>